<keyword evidence="3" id="KW-1185">Reference proteome</keyword>
<protein>
    <recommendedName>
        <fullName evidence="1">Tox-MPTase4 domain-containing protein</fullName>
    </recommendedName>
</protein>
<evidence type="ECO:0000313" key="2">
    <source>
        <dbReference type="EMBL" id="UOX34878.1"/>
    </source>
</evidence>
<reference evidence="2" key="1">
    <citation type="submission" date="2021-12" db="EMBL/GenBank/DDBJ databases">
        <authorList>
            <person name="Cha I.-T."/>
            <person name="Lee K.-E."/>
            <person name="Park S.-J."/>
        </authorList>
    </citation>
    <scope>NUCLEOTIDE SEQUENCE</scope>
    <source>
        <strain evidence="2">YSM-43</strain>
    </source>
</reference>
<proteinExistence type="predicted"/>
<reference evidence="2" key="2">
    <citation type="submission" date="2022-04" db="EMBL/GenBank/DDBJ databases">
        <title>Complete Genome Sequence of Flavobacterium sediminilitoris YSM-43, Isolated from a Tidal Sediment.</title>
        <authorList>
            <person name="Lee P.A."/>
        </authorList>
    </citation>
    <scope>NUCLEOTIDE SEQUENCE</scope>
    <source>
        <strain evidence="2">YSM-43</strain>
    </source>
</reference>
<accession>A0ABY4HQB0</accession>
<evidence type="ECO:0000259" key="1">
    <source>
        <dbReference type="Pfam" id="PF15640"/>
    </source>
</evidence>
<evidence type="ECO:0000313" key="3">
    <source>
        <dbReference type="Proteomes" id="UP000830454"/>
    </source>
</evidence>
<name>A0ABY4HQB0_9FLAO</name>
<dbReference type="InterPro" id="IPR028912">
    <property type="entry name" value="Tox-MPTase4_dom"/>
</dbReference>
<gene>
    <name evidence="2" type="ORF">LXD69_05045</name>
</gene>
<organism evidence="2 3">
    <name type="scientific">Flavobacterium sediminilitoris</name>
    <dbReference type="NCBI Taxonomy" id="2024526"/>
    <lineage>
        <taxon>Bacteria</taxon>
        <taxon>Pseudomonadati</taxon>
        <taxon>Bacteroidota</taxon>
        <taxon>Flavobacteriia</taxon>
        <taxon>Flavobacteriales</taxon>
        <taxon>Flavobacteriaceae</taxon>
        <taxon>Flavobacterium</taxon>
    </lineage>
</organism>
<dbReference type="RefSeq" id="WP_246917959.1">
    <property type="nucleotide sequence ID" value="NZ_CP090145.1"/>
</dbReference>
<dbReference type="Proteomes" id="UP000830454">
    <property type="component" value="Chromosome"/>
</dbReference>
<feature type="domain" description="Tox-MPTase4" evidence="1">
    <location>
        <begin position="151"/>
        <end position="217"/>
    </location>
</feature>
<sequence>MSGELTVAIKGGLRKSAQEALEHTDDLKKTAKNADETNQIDEVIEHLEDVAEVDFMASHKIGNLGGKVATERQIRQLRGILKQKGVNLILEGDIKNALNQFKPIVINGNRFDKPNDLFRFMKDNDFVGGFNAETKQLILPRKLIDFEKKIYENPTEIVLFHEMKHLEHFEEVGEISYNKLDVLKKETYVWNKILAERGKWTKDELTDALEYINRIRTEPKYGYNLKPITIK</sequence>
<dbReference type="Pfam" id="PF15640">
    <property type="entry name" value="Tox-MPTase4"/>
    <property type="match status" value="1"/>
</dbReference>
<dbReference type="EMBL" id="CP090145">
    <property type="protein sequence ID" value="UOX34878.1"/>
    <property type="molecule type" value="Genomic_DNA"/>
</dbReference>